<dbReference type="RefSeq" id="WP_111499480.1">
    <property type="nucleotide sequence ID" value="NZ_QKYN01000020.1"/>
</dbReference>
<protein>
    <submittedName>
        <fullName evidence="3">Uncharacterized protein</fullName>
    </submittedName>
</protein>
<proteinExistence type="predicted"/>
<dbReference type="EMBL" id="QKYN01000020">
    <property type="protein sequence ID" value="RAG86786.1"/>
    <property type="molecule type" value="Genomic_DNA"/>
</dbReference>
<comment type="caution">
    <text evidence="3">The sequence shown here is derived from an EMBL/GenBank/DDBJ whole genome shotgun (WGS) entry which is preliminary data.</text>
</comment>
<keyword evidence="1" id="KW-0812">Transmembrane</keyword>
<feature type="signal peptide" evidence="2">
    <location>
        <begin position="1"/>
        <end position="32"/>
    </location>
</feature>
<name>A0A2X0J918_9ACTN</name>
<accession>A0A2X0J918</accession>
<keyword evidence="4" id="KW-1185">Reference proteome</keyword>
<dbReference type="Proteomes" id="UP000248889">
    <property type="component" value="Unassembled WGS sequence"/>
</dbReference>
<keyword evidence="1" id="KW-0472">Membrane</keyword>
<evidence type="ECO:0000256" key="2">
    <source>
        <dbReference type="SAM" id="SignalP"/>
    </source>
</evidence>
<keyword evidence="2" id="KW-0732">Signal</keyword>
<evidence type="ECO:0000313" key="3">
    <source>
        <dbReference type="EMBL" id="RAG86786.1"/>
    </source>
</evidence>
<evidence type="ECO:0000256" key="1">
    <source>
        <dbReference type="SAM" id="Phobius"/>
    </source>
</evidence>
<evidence type="ECO:0000313" key="4">
    <source>
        <dbReference type="Proteomes" id="UP000248889"/>
    </source>
</evidence>
<feature type="chain" id="PRO_5015862513" evidence="2">
    <location>
        <begin position="33"/>
        <end position="733"/>
    </location>
</feature>
<sequence>MRSSAGSRPLALIAVLLMLAALVGLPATRSVADTPDPTINNSTVVIPEGIELTNQKERNDYAQKFVKDPRGEELVALTNALGYDVGSWRNIQVAWFSFGWMATSPDLPVWVRDNYQRFMYELKQEVRSPTTRPAWWYPRNAFMLDGENYWLDPLFKTLGEPATDGYGNDQVLSLTTGLANHEHSEDGMNEWVNRTLTEVLSQVARNPEQSAEIGKVISTIKSEAGSAIAGPRTLCLKCQKSVPANGFKFRQGYFLGVYENPDKPDTKSITRANLKSLITPLKNAYIQRVDSIADAGMQSLDLTAPCPDANANNPGGMDFAAAPASVSEPCDPSSSPLAKALSTPNYGGVDLTNLQLRYLSDDGGGVKYAFSSQAAEKGLTQDPDAAGAALAGSMEDLRTWLALSPDKFWVNLNPSEPDRIIDKDLGQTAAGRALLEADWHMKQTEGKLLDPNTSFGAAYWRALGVSGGQSCYSSRMWIVPGDVEVRQDGDSLYVLKATLDVKAKPEVVSGLGQTSCNQDPQQTARDAKVEQQMVVPEIQKQVNTAPEYAALRQAFLARVVAQWLLDRHAAGHATSFDKLIGSGDLGPAALHGSWRPQQVYDAYLTSIKNGTFTYHQTEHVGNATVTYVMRTGGVDFSKLNSTQLSGADMNREVPGLQQTIAGSTTSPATAADGSIWLGDTAKAPSVSAWDRASTYFLGRTGLAVLLGVALLALLFFVRDGSKLRRRSTRIPSS</sequence>
<keyword evidence="1" id="KW-1133">Transmembrane helix</keyword>
<dbReference type="OrthoDB" id="4818302at2"/>
<reference evidence="3 4" key="1">
    <citation type="submission" date="2018-06" db="EMBL/GenBank/DDBJ databases">
        <title>Streptacidiphilus pinicola sp. nov., isolated from pine grove soil.</title>
        <authorList>
            <person name="Roh S.G."/>
            <person name="Park S."/>
            <person name="Kim M.-K."/>
            <person name="Yun B.-R."/>
            <person name="Park J."/>
            <person name="Kim M.J."/>
            <person name="Kim Y.S."/>
            <person name="Kim S.B."/>
        </authorList>
    </citation>
    <scope>NUCLEOTIDE SEQUENCE [LARGE SCALE GENOMIC DNA]</scope>
    <source>
        <strain evidence="3 4">MMS16-CNU450</strain>
    </source>
</reference>
<dbReference type="AlphaFoldDB" id="A0A2X0J918"/>
<organism evidence="3 4">
    <name type="scientific">Streptacidiphilus pinicola</name>
    <dbReference type="NCBI Taxonomy" id="2219663"/>
    <lineage>
        <taxon>Bacteria</taxon>
        <taxon>Bacillati</taxon>
        <taxon>Actinomycetota</taxon>
        <taxon>Actinomycetes</taxon>
        <taxon>Kitasatosporales</taxon>
        <taxon>Streptomycetaceae</taxon>
        <taxon>Streptacidiphilus</taxon>
    </lineage>
</organism>
<gene>
    <name evidence="3" type="ORF">DN069_04405</name>
</gene>
<feature type="transmembrane region" description="Helical" evidence="1">
    <location>
        <begin position="696"/>
        <end position="717"/>
    </location>
</feature>